<dbReference type="EMBL" id="CM009757">
    <property type="protein sequence ID" value="PUZ36270.1"/>
    <property type="molecule type" value="Genomic_DNA"/>
</dbReference>
<sequence length="197" mass="21135">MGSLMSGWSSSVLTDKEVRLMRNRSLTNDEVEAFWRKHGGRPAAENGEAFAGGSPLAGSPRSGHATTSPLPSPRAQETTTIPLAARQLKALRSMPPLRGGMRSDDLCSPCAGQHARHLYPGSEPSSPATTARGGGCFLHENADVDDDDTASTSRSWWTRSSWAFLNDPPKEEVLLGRAQMSFACDQFHAARIVTGNA</sequence>
<reference evidence="2 3" key="1">
    <citation type="submission" date="2018-04" db="EMBL/GenBank/DDBJ databases">
        <title>WGS assembly of Panicum hallii var. hallii HAL2.</title>
        <authorList>
            <person name="Lovell J."/>
            <person name="Jenkins J."/>
            <person name="Lowry D."/>
            <person name="Mamidi S."/>
            <person name="Sreedasyam A."/>
            <person name="Weng X."/>
            <person name="Barry K."/>
            <person name="Bonette J."/>
            <person name="Campitelli B."/>
            <person name="Daum C."/>
            <person name="Gordon S."/>
            <person name="Gould B."/>
            <person name="Lipzen A."/>
            <person name="MacQueen A."/>
            <person name="Palacio-Mejia J."/>
            <person name="Plott C."/>
            <person name="Shakirov E."/>
            <person name="Shu S."/>
            <person name="Yoshinaga Y."/>
            <person name="Zane M."/>
            <person name="Rokhsar D."/>
            <person name="Grimwood J."/>
            <person name="Schmutz J."/>
            <person name="Juenger T."/>
        </authorList>
    </citation>
    <scope>NUCLEOTIDE SEQUENCE [LARGE SCALE GENOMIC DNA]</scope>
    <source>
        <strain evidence="3">cv. HAL2</strain>
    </source>
</reference>
<organism evidence="2 3">
    <name type="scientific">Panicum hallii var. hallii</name>
    <dbReference type="NCBI Taxonomy" id="1504633"/>
    <lineage>
        <taxon>Eukaryota</taxon>
        <taxon>Viridiplantae</taxon>
        <taxon>Streptophyta</taxon>
        <taxon>Embryophyta</taxon>
        <taxon>Tracheophyta</taxon>
        <taxon>Spermatophyta</taxon>
        <taxon>Magnoliopsida</taxon>
        <taxon>Liliopsida</taxon>
        <taxon>Poales</taxon>
        <taxon>Poaceae</taxon>
        <taxon>PACMAD clade</taxon>
        <taxon>Panicoideae</taxon>
        <taxon>Panicodae</taxon>
        <taxon>Paniceae</taxon>
        <taxon>Panicinae</taxon>
        <taxon>Panicum</taxon>
        <taxon>Panicum sect. Panicum</taxon>
    </lineage>
</organism>
<proteinExistence type="predicted"/>
<dbReference type="OrthoDB" id="1858881at2759"/>
<protein>
    <submittedName>
        <fullName evidence="2">Uncharacterized protein</fullName>
    </submittedName>
</protein>
<dbReference type="PANTHER" id="PTHR33872:SF8">
    <property type="match status" value="1"/>
</dbReference>
<dbReference type="Gramene" id="PUZ36270">
    <property type="protein sequence ID" value="PUZ36270"/>
    <property type="gene ID" value="GQ55_9G024200"/>
</dbReference>
<dbReference type="Proteomes" id="UP000244336">
    <property type="component" value="Chromosome 9"/>
</dbReference>
<dbReference type="PANTHER" id="PTHR33872">
    <property type="entry name" value="DNA POLYMERASE EPSILON CATALYTIC SUBUNIT A"/>
    <property type="match status" value="1"/>
</dbReference>
<accession>A0A2T7BYU6</accession>
<name>A0A2T7BYU6_9POAL</name>
<gene>
    <name evidence="2" type="ORF">GQ55_9G024200</name>
</gene>
<evidence type="ECO:0000313" key="2">
    <source>
        <dbReference type="EMBL" id="PUZ36270.1"/>
    </source>
</evidence>
<feature type="compositionally biased region" description="Polar residues" evidence="1">
    <location>
        <begin position="64"/>
        <end position="79"/>
    </location>
</feature>
<keyword evidence="3" id="KW-1185">Reference proteome</keyword>
<dbReference type="AlphaFoldDB" id="A0A2T7BYU6"/>
<feature type="region of interest" description="Disordered" evidence="1">
    <location>
        <begin position="43"/>
        <end position="79"/>
    </location>
</feature>
<evidence type="ECO:0000313" key="3">
    <source>
        <dbReference type="Proteomes" id="UP000244336"/>
    </source>
</evidence>
<evidence type="ECO:0000256" key="1">
    <source>
        <dbReference type="SAM" id="MobiDB-lite"/>
    </source>
</evidence>